<dbReference type="Proteomes" id="UP000252419">
    <property type="component" value="Unassembled WGS sequence"/>
</dbReference>
<proteinExistence type="predicted"/>
<dbReference type="Gene3D" id="3.40.190.10">
    <property type="entry name" value="Periplasmic binding protein-like II"/>
    <property type="match status" value="2"/>
</dbReference>
<protein>
    <submittedName>
        <fullName evidence="1">Uncharacterized protein</fullName>
    </submittedName>
</protein>
<reference evidence="1 2" key="1">
    <citation type="submission" date="2014-07" db="EMBL/GenBank/DDBJ databases">
        <title>Draft genome sequence of Thalassospira xianhensis P-4 (MCCC 1A02616).</title>
        <authorList>
            <person name="Lai Q."/>
            <person name="Shao Z."/>
        </authorList>
    </citation>
    <scope>NUCLEOTIDE SEQUENCE [LARGE SCALE GENOMIC DNA]</scope>
    <source>
        <strain evidence="1 2">MCCC 1A02616</strain>
    </source>
</reference>
<evidence type="ECO:0000313" key="1">
    <source>
        <dbReference type="EMBL" id="RCK06070.1"/>
    </source>
</evidence>
<dbReference type="AlphaFoldDB" id="A0A367UDL8"/>
<keyword evidence="2" id="KW-1185">Reference proteome</keyword>
<evidence type="ECO:0000313" key="2">
    <source>
        <dbReference type="Proteomes" id="UP000252419"/>
    </source>
</evidence>
<gene>
    <name evidence="1" type="ORF">TH5_10515</name>
</gene>
<comment type="caution">
    <text evidence="1">The sequence shown here is derived from an EMBL/GenBank/DDBJ whole genome shotgun (WGS) entry which is preliminary data.</text>
</comment>
<dbReference type="SUPFAM" id="SSF53850">
    <property type="entry name" value="Periplasmic binding protein-like II"/>
    <property type="match status" value="1"/>
</dbReference>
<accession>A0A367UDL8</accession>
<organism evidence="1 2">
    <name type="scientific">Thalassospira xianhensis MCCC 1A02616</name>
    <dbReference type="NCBI Taxonomy" id="1177929"/>
    <lineage>
        <taxon>Bacteria</taxon>
        <taxon>Pseudomonadati</taxon>
        <taxon>Pseudomonadota</taxon>
        <taxon>Alphaproteobacteria</taxon>
        <taxon>Rhodospirillales</taxon>
        <taxon>Thalassospiraceae</taxon>
        <taxon>Thalassospira</taxon>
    </lineage>
</organism>
<dbReference type="EMBL" id="JPWA01000010">
    <property type="protein sequence ID" value="RCK06070.1"/>
    <property type="molecule type" value="Genomic_DNA"/>
</dbReference>
<dbReference type="RefSeq" id="WP_147250091.1">
    <property type="nucleotide sequence ID" value="NZ_JPWA01000010.1"/>
</dbReference>
<sequence length="235" mass="25819">MTFCEKFRTGPSGLIVLVLVSILSLSTFALAAEKCLIIAMPEVRMTGDGIEPYREAMQQAGLCVEPVRMPLARVAQALSHGEIDGVFAEIEGFQQRVDRQITRGNARVGLVDGMLVVRSGKVSGIDDLTDEIVGVWLGANWSNVLLADYPNIVHVPRGPEMMQKMLRYGRLDAILLDNYSLSVTGGVPDGFHAVTVTSLSVYSWLVADHADLLPVFDKGTTLFLQKIMEWRQKAK</sequence>
<name>A0A367UDL8_9PROT</name>